<dbReference type="Proteomes" id="UP000838756">
    <property type="component" value="Unassembled WGS sequence"/>
</dbReference>
<gene>
    <name evidence="1" type="primary">jg18394</name>
    <name evidence="1" type="ORF">PAEG_LOCUS1401</name>
</gene>
<proteinExistence type="predicted"/>
<evidence type="ECO:0000313" key="2">
    <source>
        <dbReference type="Proteomes" id="UP000838756"/>
    </source>
</evidence>
<keyword evidence="2" id="KW-1185">Reference proteome</keyword>
<evidence type="ECO:0000313" key="1">
    <source>
        <dbReference type="EMBL" id="CAH2208941.1"/>
    </source>
</evidence>
<protein>
    <submittedName>
        <fullName evidence="1">Jg18394 protein</fullName>
    </submittedName>
</protein>
<dbReference type="AlphaFoldDB" id="A0A8S4QKC1"/>
<comment type="caution">
    <text evidence="1">The sequence shown here is derived from an EMBL/GenBank/DDBJ whole genome shotgun (WGS) entry which is preliminary data.</text>
</comment>
<dbReference type="EMBL" id="CAKXAJ010004890">
    <property type="protein sequence ID" value="CAH2208941.1"/>
    <property type="molecule type" value="Genomic_DNA"/>
</dbReference>
<organism evidence="1 2">
    <name type="scientific">Pararge aegeria aegeria</name>
    <dbReference type="NCBI Taxonomy" id="348720"/>
    <lineage>
        <taxon>Eukaryota</taxon>
        <taxon>Metazoa</taxon>
        <taxon>Ecdysozoa</taxon>
        <taxon>Arthropoda</taxon>
        <taxon>Hexapoda</taxon>
        <taxon>Insecta</taxon>
        <taxon>Pterygota</taxon>
        <taxon>Neoptera</taxon>
        <taxon>Endopterygota</taxon>
        <taxon>Lepidoptera</taxon>
        <taxon>Glossata</taxon>
        <taxon>Ditrysia</taxon>
        <taxon>Papilionoidea</taxon>
        <taxon>Nymphalidae</taxon>
        <taxon>Satyrinae</taxon>
        <taxon>Satyrini</taxon>
        <taxon>Parargina</taxon>
        <taxon>Pararge</taxon>
    </lineage>
</organism>
<sequence>MLLVYSVSDMVVSVAVEDASGRYTAMFYWGNNYWTGSAELCSVLNELHAPSRHHNRKFPNIIALRSTRIRFQYHHINPLPAHNRARVSSQNKKRLRP</sequence>
<dbReference type="OrthoDB" id="207378at2759"/>
<accession>A0A8S4QKC1</accession>
<name>A0A8S4QKC1_9NEOP</name>
<reference evidence="1" key="1">
    <citation type="submission" date="2022-03" db="EMBL/GenBank/DDBJ databases">
        <authorList>
            <person name="Lindestad O."/>
        </authorList>
    </citation>
    <scope>NUCLEOTIDE SEQUENCE</scope>
</reference>